<dbReference type="STRING" id="867345.SAMN05421693_12616"/>
<proteinExistence type="predicted"/>
<organism evidence="2 3">
    <name type="scientific">Ectothiorhodospira magna</name>
    <dbReference type="NCBI Taxonomy" id="867345"/>
    <lineage>
        <taxon>Bacteria</taxon>
        <taxon>Pseudomonadati</taxon>
        <taxon>Pseudomonadota</taxon>
        <taxon>Gammaproteobacteria</taxon>
        <taxon>Chromatiales</taxon>
        <taxon>Ectothiorhodospiraceae</taxon>
        <taxon>Ectothiorhodospira</taxon>
    </lineage>
</organism>
<sequence length="115" mass="12640">MAHGLSHPVISSYPFAMSETLQLSGTLVQQLQDVLASHDPRCGDPLVAVQYMAAVTGYLLACQQVPDDRRQQFLGQLQEFMASVFDDVVAQQRQVPPEPAQTPLEAFGIWRPGDS</sequence>
<reference evidence="2 3" key="1">
    <citation type="submission" date="2016-10" db="EMBL/GenBank/DDBJ databases">
        <authorList>
            <person name="de Groot N.N."/>
        </authorList>
    </citation>
    <scope>NUCLEOTIDE SEQUENCE [LARGE SCALE GENOMIC DNA]</scope>
    <source>
        <strain evidence="2 3">B7-7</strain>
    </source>
</reference>
<accession>A0A1H9FEV2</accession>
<evidence type="ECO:0000313" key="3">
    <source>
        <dbReference type="Proteomes" id="UP000199496"/>
    </source>
</evidence>
<keyword evidence="3" id="KW-1185">Reference proteome</keyword>
<dbReference type="Proteomes" id="UP000199496">
    <property type="component" value="Unassembled WGS sequence"/>
</dbReference>
<gene>
    <name evidence="2" type="ORF">SAMN05421693_12616</name>
</gene>
<name>A0A1H9FEV2_9GAMM</name>
<protein>
    <submittedName>
        <fullName evidence="2">Uncharacterized protein</fullName>
    </submittedName>
</protein>
<evidence type="ECO:0000256" key="1">
    <source>
        <dbReference type="SAM" id="MobiDB-lite"/>
    </source>
</evidence>
<evidence type="ECO:0000313" key="2">
    <source>
        <dbReference type="EMBL" id="SEQ36375.1"/>
    </source>
</evidence>
<dbReference type="EMBL" id="FOFO01000026">
    <property type="protein sequence ID" value="SEQ36375.1"/>
    <property type="molecule type" value="Genomic_DNA"/>
</dbReference>
<dbReference type="AlphaFoldDB" id="A0A1H9FEV2"/>
<feature type="region of interest" description="Disordered" evidence="1">
    <location>
        <begin position="95"/>
        <end position="115"/>
    </location>
</feature>